<dbReference type="PANTHER" id="PTHR43346">
    <property type="entry name" value="LIGAND BINDING DOMAIN PROTEIN, PUTATIVE (AFU_ORTHOLOGUE AFUA_6G14370)-RELATED"/>
    <property type="match status" value="1"/>
</dbReference>
<dbReference type="Gene3D" id="2.60.120.10">
    <property type="entry name" value="Jelly Rolls"/>
    <property type="match status" value="1"/>
</dbReference>
<reference evidence="1 2" key="1">
    <citation type="submission" date="2019-03" db="EMBL/GenBank/DDBJ databases">
        <title>Genomic Encyclopedia of Type Strains, Phase IV (KMG-IV): sequencing the most valuable type-strain genomes for metagenomic binning, comparative biology and taxonomic classification.</title>
        <authorList>
            <person name="Goeker M."/>
        </authorList>
    </citation>
    <scope>NUCLEOTIDE SEQUENCE [LARGE SCALE GENOMIC DNA]</scope>
    <source>
        <strain evidence="1 2">DSM 100556</strain>
    </source>
</reference>
<dbReference type="AlphaFoldDB" id="A0A4R1R0Y7"/>
<dbReference type="InterPro" id="IPR011051">
    <property type="entry name" value="RmlC_Cupin_sf"/>
</dbReference>
<evidence type="ECO:0000313" key="1">
    <source>
        <dbReference type="EMBL" id="TCL58962.1"/>
    </source>
</evidence>
<dbReference type="PANTHER" id="PTHR43346:SF1">
    <property type="entry name" value="QUERCETIN 2,3-DIOXYGENASE-RELATED"/>
    <property type="match status" value="1"/>
</dbReference>
<dbReference type="RefSeq" id="WP_051869366.1">
    <property type="nucleotide sequence ID" value="NZ_JPNB01000001.1"/>
</dbReference>
<accession>A0A4R1R0Y7</accession>
<sequence>MDIYTDGFPGNSNNINQGAIPFVTNLRQDVLTNTNFFTARWTGLYMQLGLMTIPANGEAGLDMLINSDQFYYIEQGTALVIMGMSQEYLNFQTQAYKGFSIFVPSGTWHNILNIGNINLKMFLTIAPPFLPYNTNFEKTEDWIPAKYY</sequence>
<protein>
    <submittedName>
        <fullName evidence="1">Mannose-6-phosphate isomerase-like protein (Cupin superfamily)</fullName>
    </submittedName>
</protein>
<comment type="caution">
    <text evidence="1">The sequence shown here is derived from an EMBL/GenBank/DDBJ whole genome shotgun (WGS) entry which is preliminary data.</text>
</comment>
<name>A0A4R1R0Y7_9FIRM</name>
<dbReference type="CDD" id="cd02223">
    <property type="entry name" value="cupin_Bh2720-like"/>
    <property type="match status" value="1"/>
</dbReference>
<keyword evidence="1" id="KW-0413">Isomerase</keyword>
<dbReference type="InterPro" id="IPR052538">
    <property type="entry name" value="Flavonoid_dioxygenase-like"/>
</dbReference>
<evidence type="ECO:0000313" key="2">
    <source>
        <dbReference type="Proteomes" id="UP000295718"/>
    </source>
</evidence>
<dbReference type="Proteomes" id="UP000295718">
    <property type="component" value="Unassembled WGS sequence"/>
</dbReference>
<dbReference type="STRING" id="1469948.GCA_000732725_01840"/>
<dbReference type="SUPFAM" id="SSF51182">
    <property type="entry name" value="RmlC-like cupins"/>
    <property type="match status" value="1"/>
</dbReference>
<gene>
    <name evidence="1" type="ORF">EDD76_105135</name>
</gene>
<dbReference type="InterPro" id="IPR014710">
    <property type="entry name" value="RmlC-like_jellyroll"/>
</dbReference>
<dbReference type="GO" id="GO:0016853">
    <property type="term" value="F:isomerase activity"/>
    <property type="evidence" value="ECO:0007669"/>
    <property type="project" value="UniProtKB-KW"/>
</dbReference>
<dbReference type="OrthoDB" id="3231985at2"/>
<dbReference type="EMBL" id="SLUO01000005">
    <property type="protein sequence ID" value="TCL58962.1"/>
    <property type="molecule type" value="Genomic_DNA"/>
</dbReference>
<proteinExistence type="predicted"/>
<organism evidence="1 2">
    <name type="scientific">Kineothrix alysoides</name>
    <dbReference type="NCBI Taxonomy" id="1469948"/>
    <lineage>
        <taxon>Bacteria</taxon>
        <taxon>Bacillati</taxon>
        <taxon>Bacillota</taxon>
        <taxon>Clostridia</taxon>
        <taxon>Lachnospirales</taxon>
        <taxon>Lachnospiraceae</taxon>
        <taxon>Kineothrix</taxon>
    </lineage>
</organism>
<keyword evidence="2" id="KW-1185">Reference proteome</keyword>